<reference evidence="1" key="1">
    <citation type="submission" date="2021-03" db="EMBL/GenBank/DDBJ databases">
        <authorList>
            <consortium name="DOE Joint Genome Institute"/>
            <person name="Ahrendt S."/>
            <person name="Looney B.P."/>
            <person name="Miyauchi S."/>
            <person name="Morin E."/>
            <person name="Drula E."/>
            <person name="Courty P.E."/>
            <person name="Chicoki N."/>
            <person name="Fauchery L."/>
            <person name="Kohler A."/>
            <person name="Kuo A."/>
            <person name="Labutti K."/>
            <person name="Pangilinan J."/>
            <person name="Lipzen A."/>
            <person name="Riley R."/>
            <person name="Andreopoulos W."/>
            <person name="He G."/>
            <person name="Johnson J."/>
            <person name="Barry K.W."/>
            <person name="Grigoriev I.V."/>
            <person name="Nagy L."/>
            <person name="Hibbett D."/>
            <person name="Henrissat B."/>
            <person name="Matheny P.B."/>
            <person name="Labbe J."/>
            <person name="Martin F."/>
        </authorList>
    </citation>
    <scope>NUCLEOTIDE SEQUENCE</scope>
    <source>
        <strain evidence="1">HHB10654</strain>
    </source>
</reference>
<dbReference type="Proteomes" id="UP000814140">
    <property type="component" value="Unassembled WGS sequence"/>
</dbReference>
<gene>
    <name evidence="1" type="ORF">BV25DRAFT_805843</name>
</gene>
<keyword evidence="2" id="KW-1185">Reference proteome</keyword>
<comment type="caution">
    <text evidence="1">The sequence shown here is derived from an EMBL/GenBank/DDBJ whole genome shotgun (WGS) entry which is preliminary data.</text>
</comment>
<name>A0ACB8SZ13_9AGAM</name>
<sequence length="329" mass="36581">MHTNNLPPARPIGRACEVFPPKPTWTADQVPDMVGKVVIVTGGNNGLGKEMCRVLLKRNAKVYMAARSETKALAAIEELQGLTGRSAIFLRLDLADLHSVRHAAEEFINKEQQLDVLFNNGGVMFSPTEMMTAQGYDLQFGTNVLGHFFFTNLLIPVLLRTARGEVTGTPCNVRVVNLASMAHVLYPIPEGIRWETLVKGEDATPSRKKMGPQSLYGQSKLGNILFSNELARRYGDQGIVSIALHPGMIRTDLMRHLPSAMAKIINMFIFDVTMGVITPLYAGTAEEAEEMNGEYLTVWARRQVPRKVATDPDLMERMWAYCEEQVKGF</sequence>
<dbReference type="EMBL" id="MU277214">
    <property type="protein sequence ID" value="KAI0061200.1"/>
    <property type="molecule type" value="Genomic_DNA"/>
</dbReference>
<evidence type="ECO:0000313" key="1">
    <source>
        <dbReference type="EMBL" id="KAI0061200.1"/>
    </source>
</evidence>
<organism evidence="1 2">
    <name type="scientific">Artomyces pyxidatus</name>
    <dbReference type="NCBI Taxonomy" id="48021"/>
    <lineage>
        <taxon>Eukaryota</taxon>
        <taxon>Fungi</taxon>
        <taxon>Dikarya</taxon>
        <taxon>Basidiomycota</taxon>
        <taxon>Agaricomycotina</taxon>
        <taxon>Agaricomycetes</taxon>
        <taxon>Russulales</taxon>
        <taxon>Auriscalpiaceae</taxon>
        <taxon>Artomyces</taxon>
    </lineage>
</organism>
<reference evidence="1" key="2">
    <citation type="journal article" date="2022" name="New Phytol.">
        <title>Evolutionary transition to the ectomycorrhizal habit in the genomes of a hyperdiverse lineage of mushroom-forming fungi.</title>
        <authorList>
            <person name="Looney B."/>
            <person name="Miyauchi S."/>
            <person name="Morin E."/>
            <person name="Drula E."/>
            <person name="Courty P.E."/>
            <person name="Kohler A."/>
            <person name="Kuo A."/>
            <person name="LaButti K."/>
            <person name="Pangilinan J."/>
            <person name="Lipzen A."/>
            <person name="Riley R."/>
            <person name="Andreopoulos W."/>
            <person name="He G."/>
            <person name="Johnson J."/>
            <person name="Nolan M."/>
            <person name="Tritt A."/>
            <person name="Barry K.W."/>
            <person name="Grigoriev I.V."/>
            <person name="Nagy L.G."/>
            <person name="Hibbett D."/>
            <person name="Henrissat B."/>
            <person name="Matheny P.B."/>
            <person name="Labbe J."/>
            <person name="Martin F.M."/>
        </authorList>
    </citation>
    <scope>NUCLEOTIDE SEQUENCE</scope>
    <source>
        <strain evidence="1">HHB10654</strain>
    </source>
</reference>
<evidence type="ECO:0000313" key="2">
    <source>
        <dbReference type="Proteomes" id="UP000814140"/>
    </source>
</evidence>
<protein>
    <submittedName>
        <fullName evidence="1">NAD(P)-binding protein</fullName>
    </submittedName>
</protein>
<accession>A0ACB8SZ13</accession>
<proteinExistence type="predicted"/>